<dbReference type="AlphaFoldDB" id="A0A3S5B4V3"/>
<dbReference type="Pfam" id="PF10828">
    <property type="entry name" value="DUF2570"/>
    <property type="match status" value="1"/>
</dbReference>
<protein>
    <submittedName>
        <fullName evidence="1">Protein of uncharacterized function (DUF2570)</fullName>
    </submittedName>
</protein>
<evidence type="ECO:0000313" key="1">
    <source>
        <dbReference type="EMBL" id="VEI72907.1"/>
    </source>
</evidence>
<sequence>MTQLIRYSLISVLLVAICLGWYSSVLSDRLNKADKANEKLVDAVKDRDGTIKALKDAAGADRHATEEQLKIEQQLRTKADAENRTLRKALEHSDCSNQRLPDSAIDILRGKNSAPSSPKAYLRLPTRRIYTAMRENPVHRHHIWRCRAGAASCPERAGYMCFSH</sequence>
<proteinExistence type="predicted"/>
<organism evidence="1 2">
    <name type="scientific">Serratia fonticola</name>
    <dbReference type="NCBI Taxonomy" id="47917"/>
    <lineage>
        <taxon>Bacteria</taxon>
        <taxon>Pseudomonadati</taxon>
        <taxon>Pseudomonadota</taxon>
        <taxon>Gammaproteobacteria</taxon>
        <taxon>Enterobacterales</taxon>
        <taxon>Yersiniaceae</taxon>
        <taxon>Serratia</taxon>
    </lineage>
</organism>
<dbReference type="InterPro" id="IPR022538">
    <property type="entry name" value="DUF2570"/>
</dbReference>
<name>A0A3S5B4V3_SERFO</name>
<gene>
    <name evidence="1" type="ORF">NCTC13193_03881</name>
</gene>
<dbReference type="RefSeq" id="WP_141132574.1">
    <property type="nucleotide sequence ID" value="NZ_CAMISM010000014.1"/>
</dbReference>
<evidence type="ECO:0000313" key="2">
    <source>
        <dbReference type="Proteomes" id="UP000270487"/>
    </source>
</evidence>
<dbReference type="EMBL" id="LR134492">
    <property type="protein sequence ID" value="VEI72907.1"/>
    <property type="molecule type" value="Genomic_DNA"/>
</dbReference>
<accession>A0A3S5B4V3</accession>
<dbReference type="Proteomes" id="UP000270487">
    <property type="component" value="Chromosome"/>
</dbReference>
<reference evidence="1 2" key="1">
    <citation type="submission" date="2018-12" db="EMBL/GenBank/DDBJ databases">
        <authorList>
            <consortium name="Pathogen Informatics"/>
        </authorList>
    </citation>
    <scope>NUCLEOTIDE SEQUENCE [LARGE SCALE GENOMIC DNA]</scope>
    <source>
        <strain evidence="1 2">NCTC13193</strain>
    </source>
</reference>